<dbReference type="HOGENOM" id="CLU_328306_0_0_1"/>
<dbReference type="AlphaFoldDB" id="A8B538"/>
<accession>A8B538</accession>
<keyword evidence="2" id="KW-1185">Reference proteome</keyword>
<dbReference type="RefSeq" id="XP_001709767.1">
    <property type="nucleotide sequence ID" value="XM_001709715.1"/>
</dbReference>
<dbReference type="VEuPathDB" id="GiardiaDB:GL50803_17074"/>
<evidence type="ECO:0000313" key="2">
    <source>
        <dbReference type="Proteomes" id="UP000001548"/>
    </source>
</evidence>
<evidence type="ECO:0000313" key="1">
    <source>
        <dbReference type="EMBL" id="KAE8303833.1"/>
    </source>
</evidence>
<dbReference type="GeneID" id="5702691"/>
<dbReference type="EMBL" id="AACB03000002">
    <property type="protein sequence ID" value="KAE8303833.1"/>
    <property type="molecule type" value="Genomic_DNA"/>
</dbReference>
<organism evidence="1 2">
    <name type="scientific">Giardia intestinalis (strain ATCC 50803 / WB clone C6)</name>
    <name type="common">Giardia lamblia</name>
    <dbReference type="NCBI Taxonomy" id="184922"/>
    <lineage>
        <taxon>Eukaryota</taxon>
        <taxon>Metamonada</taxon>
        <taxon>Diplomonadida</taxon>
        <taxon>Hexamitidae</taxon>
        <taxon>Giardiinae</taxon>
        <taxon>Giardia</taxon>
    </lineage>
</organism>
<sequence length="876" mass="98002">MFPTLTAAELRVNHAFDKFERTRSPANEHYIKSTAPASVRRPNNPHWDMIQVFILDMDLLDKLGDALSIFGRKEILHINIMEINLQEPGVVYNRARRVLDHFYTLSTAEYSAALEVMLSKIDDHFNQRQSILQKFCKWLNSHTEGAGKLTSINISKLLLVYSVDLTQLNSYMRSKGLPPISFQRMFVGSNVLAPYIISSAIVTSFELLNERYRRHMASSSGDFLLSPEDFLYASKVVGKANAATSGSSSSPGHDSESGYVNSVLLSRISEHIKAREGSLLNAGEEVVNSISLPLTLADADTQTDDILGRLQEELNTLSAQNATLSHTIDELMKKGAKEQADETLHLNNALLAANVEITALKKQLMDVYTEKGEQTAELETLQMNEQLYRSDAQRLRENLTSMTKRLEEVSYEMSSLKEDSISTNARLAKEQHNSRSQQDLIERLRTEILSLAKAVLPSKESLPNEEQSAFGETLVTVLKNITKEHQLLKQHSTAIEMVCEEQRKKLQYEADRKSALIDKHVGDDHEVLLEMQTESKQQLEIDRLNKLLVDKSEEVSYFKQIVENYNSQIQMADAASNAENYLQEMKLLRSKLENEYEDVLNSTKASMLSSVTEFTSHKSEEISKLNETLAAKSQMLEATKAKLKEDEEELTALREALAAAQGEVSQRDELIKDLLIKTSEIETEQRDDALNQSFSQQRAIFDSEIANRDAIIAELSKMQSIPPAWLQVEVDIIKKDTASLLTYIDTCDFSKVTEDKSNISRHLSSVISSIAILQQRLEASSRTATAISDTGLQMADNPESFEASEQDNQESFGVVRFQLATNTQLAKTAVHINDDNVRAPSSLASTAKSFDDYVEISEEDEAARGLSGSSAAASAE</sequence>
<name>A8B538_GIAIC</name>
<dbReference type="OMA" id="YTEKGEQ"/>
<comment type="caution">
    <text evidence="1">The sequence shown here is derived from an EMBL/GenBank/DDBJ whole genome shotgun (WGS) entry which is preliminary data.</text>
</comment>
<dbReference type="Proteomes" id="UP000001548">
    <property type="component" value="Unassembled WGS sequence"/>
</dbReference>
<reference evidence="1 2" key="1">
    <citation type="journal article" date="2007" name="Science">
        <title>Genomic minimalism in the early diverging intestinal parasite Giardia lamblia.</title>
        <authorList>
            <person name="Morrison H.G."/>
            <person name="McArthur A.G."/>
            <person name="Gillin F.D."/>
            <person name="Aley S.B."/>
            <person name="Adam R.D."/>
            <person name="Olsen G.J."/>
            <person name="Best A.A."/>
            <person name="Cande W.Z."/>
            <person name="Chen F."/>
            <person name="Cipriano M.J."/>
            <person name="Davids B.J."/>
            <person name="Dawson S.C."/>
            <person name="Elmendorf H.G."/>
            <person name="Hehl A.B."/>
            <person name="Holder M.E."/>
            <person name="Huse S.M."/>
            <person name="Kim U.U."/>
            <person name="Lasek-Nesselquist E."/>
            <person name="Manning G."/>
            <person name="Nigam A."/>
            <person name="Nixon J.E."/>
            <person name="Palm D."/>
            <person name="Passamaneck N.E."/>
            <person name="Prabhu A."/>
            <person name="Reich C.I."/>
            <person name="Reiner D.S."/>
            <person name="Samuelson J."/>
            <person name="Svard S.G."/>
            <person name="Sogin M.L."/>
        </authorList>
    </citation>
    <scope>NUCLEOTIDE SEQUENCE [LARGE SCALE GENOMIC DNA]</scope>
    <source>
        <strain evidence="1 2">WB C6</strain>
    </source>
</reference>
<dbReference type="FunCoup" id="A8B538">
    <property type="interactions" value="1"/>
</dbReference>
<gene>
    <name evidence="1" type="ORF">GL50803_0017074</name>
</gene>
<dbReference type="KEGG" id="gla:GL50803_0017074"/>
<dbReference type="STRING" id="184922.A8B538"/>
<proteinExistence type="predicted"/>
<protein>
    <submittedName>
        <fullName evidence="1">Coiled-coil protein</fullName>
    </submittedName>
</protein>